<dbReference type="Pfam" id="PF18962">
    <property type="entry name" value="Por_Secre_tail"/>
    <property type="match status" value="1"/>
</dbReference>
<keyword evidence="1 2" id="KW-0732">Signal</keyword>
<dbReference type="EMBL" id="JBBYHR010000003">
    <property type="protein sequence ID" value="MEL1244075.1"/>
    <property type="molecule type" value="Genomic_DNA"/>
</dbReference>
<comment type="caution">
    <text evidence="5">The sequence shown here is derived from an EMBL/GenBank/DDBJ whole genome shotgun (WGS) entry which is preliminary data.</text>
</comment>
<sequence length="1086" mass="111733">MKKKLLQSFTVFASVLSMTMEAQTYEPLQVSSGFTQDVIANGPGSALNSSTIGIDNANICFMANDFQPGAAPPPAYGIPATGLISSAATTGLTFQLGPLSGNNSLRLQEENDNGTLVFSNGVQASRLYVLATTGSGSATISATVHFTDDSEQLVSGGVIPDWFFSNALPVALSGMGRVYRNTNVTENPSGDPRIYQYAMELLPSNQLKTIESIEFTKISAAEGALNIFAVTAEETGTCPSPAGISAVATADAAVVSWSPAVIVPAGGYDYYYSTSSTPPIATTTPSGNVGSAINTVNLSSLTTGMPYYAWVRSNCGTTEAGGWIMVTFTPGQLSGSGPSEIPTLFSDDDPDTNTTNNCPGTLTINVPAGYQIASVATSYTMTTASNGWKSEQRSVLTCPTTGTSENAVSAGTGNSGGTQAYSRTGLTFANGATGTVQFELRAWRMYGGSDCNTTWNRVDPNWTVTVTYSSLNCVTPADPVAAAQQVCTGSTLAGLQVTGESNATFKWYSAATGGTALLSTTVLAATTYYVSQVVGGCESNRVPVAVTFTTVATPTASAQSFCPGATVANLVASGAGTEFNWYSAAAGGSELVPAAILAQGTYYVSQSIGGCESTRVGVAVTITTVPVPVAGAQALCPGSTVANLTATGTAGSEINWYTTASGGTELVSTAVVTQGTYYVSQTVGSCESTRVAVTVTVAAPSLPVAANQNFCPDSAVTVNDLVASGTTTATFNWYTTATGGTALAGTLPLTAGTYYVSQTVGTCESAREDVVVTFNATPVPDIDDTVTGCYGIAVNDATGGSDAFHVYAAPTGGSPLAGNVLFTTGTYYITQTINGCESTRLPISITVIELDAPVLPAGQEFCSGATLADIEADYTEGAVLQWYEEEGGVMLPGATVLVTGTTYYATQVSNECESGAAEVSVTVHATPAMPGGDDVQDFNPGETIASLNVTTETGATVTWYIMDGSDFVVADTDTELEDGVIYYCAQSANGCESEFRAIEANELLSTGAFGLKNLMVYPNPANDLLTVSNDSSISLITITNLLGQKVMDVNGDSNEMKVNVSQLAQGSYILQVYSGSGLTSVKIAKK</sequence>
<evidence type="ECO:0000313" key="5">
    <source>
        <dbReference type="EMBL" id="MEL1244075.1"/>
    </source>
</evidence>
<dbReference type="InterPro" id="IPR013783">
    <property type="entry name" value="Ig-like_fold"/>
</dbReference>
<name>A0ABU9HW07_9FLAO</name>
<feature type="domain" description="Ig-like" evidence="4">
    <location>
        <begin position="852"/>
        <end position="923"/>
    </location>
</feature>
<feature type="domain" description="Ig-like" evidence="4">
    <location>
        <begin position="700"/>
        <end position="774"/>
    </location>
</feature>
<evidence type="ECO:0000259" key="4">
    <source>
        <dbReference type="Pfam" id="PF19081"/>
    </source>
</evidence>
<dbReference type="Gene3D" id="2.60.40.10">
    <property type="entry name" value="Immunoglobulins"/>
    <property type="match status" value="1"/>
</dbReference>
<dbReference type="InterPro" id="IPR026444">
    <property type="entry name" value="Secre_tail"/>
</dbReference>
<evidence type="ECO:0000256" key="1">
    <source>
        <dbReference type="ARBA" id="ARBA00022729"/>
    </source>
</evidence>
<feature type="domain" description="Ig-like" evidence="4">
    <location>
        <begin position="627"/>
        <end position="697"/>
    </location>
</feature>
<dbReference type="InterPro" id="IPR044023">
    <property type="entry name" value="Ig_7"/>
</dbReference>
<organism evidence="5 6">
    <name type="scientific">Flavobacterium arundinis</name>
    <dbReference type="NCBI Taxonomy" id="3139143"/>
    <lineage>
        <taxon>Bacteria</taxon>
        <taxon>Pseudomonadati</taxon>
        <taxon>Bacteroidota</taxon>
        <taxon>Flavobacteriia</taxon>
        <taxon>Flavobacteriales</taxon>
        <taxon>Flavobacteriaceae</taxon>
        <taxon>Flavobacterium</taxon>
    </lineage>
</organism>
<accession>A0ABU9HW07</accession>
<evidence type="ECO:0000256" key="2">
    <source>
        <dbReference type="SAM" id="SignalP"/>
    </source>
</evidence>
<dbReference type="Pfam" id="PF19081">
    <property type="entry name" value="Ig_7"/>
    <property type="match status" value="5"/>
</dbReference>
<evidence type="ECO:0000259" key="3">
    <source>
        <dbReference type="Pfam" id="PF18962"/>
    </source>
</evidence>
<feature type="domain" description="Ig-like" evidence="4">
    <location>
        <begin position="476"/>
        <end position="547"/>
    </location>
</feature>
<dbReference type="NCBIfam" id="TIGR04183">
    <property type="entry name" value="Por_Secre_tail"/>
    <property type="match status" value="1"/>
</dbReference>
<reference evidence="5 6" key="1">
    <citation type="submission" date="2024-04" db="EMBL/GenBank/DDBJ databases">
        <title>Flavobacterium sp. DGU11 16S ribosomal RNA gene Genome sequencing and assembly.</title>
        <authorList>
            <person name="Park S."/>
        </authorList>
    </citation>
    <scope>NUCLEOTIDE SEQUENCE [LARGE SCALE GENOMIC DNA]</scope>
    <source>
        <strain evidence="5 6">DGU11</strain>
    </source>
</reference>
<proteinExistence type="predicted"/>
<feature type="signal peptide" evidence="2">
    <location>
        <begin position="1"/>
        <end position="22"/>
    </location>
</feature>
<feature type="domain" description="Secretion system C-terminal sorting" evidence="3">
    <location>
        <begin position="1016"/>
        <end position="1082"/>
    </location>
</feature>
<keyword evidence="6" id="KW-1185">Reference proteome</keyword>
<protein>
    <submittedName>
        <fullName evidence="5">T9SS type A sorting domain-containing protein</fullName>
    </submittedName>
</protein>
<dbReference type="RefSeq" id="WP_341696387.1">
    <property type="nucleotide sequence ID" value="NZ_JBBYHR010000003.1"/>
</dbReference>
<gene>
    <name evidence="5" type="ORF">AAEO56_07385</name>
</gene>
<feature type="domain" description="Ig-like" evidence="4">
    <location>
        <begin position="553"/>
        <end position="623"/>
    </location>
</feature>
<feature type="chain" id="PRO_5045649154" evidence="2">
    <location>
        <begin position="23"/>
        <end position="1086"/>
    </location>
</feature>
<dbReference type="Proteomes" id="UP001464555">
    <property type="component" value="Unassembled WGS sequence"/>
</dbReference>
<evidence type="ECO:0000313" key="6">
    <source>
        <dbReference type="Proteomes" id="UP001464555"/>
    </source>
</evidence>